<feature type="transmembrane region" description="Helical" evidence="10">
    <location>
        <begin position="137"/>
        <end position="156"/>
    </location>
</feature>
<evidence type="ECO:0000256" key="6">
    <source>
        <dbReference type="ARBA" id="ARBA00022989"/>
    </source>
</evidence>
<dbReference type="EMBL" id="JASNWA010000010">
    <property type="protein sequence ID" value="KAK3168518.1"/>
    <property type="molecule type" value="Genomic_DNA"/>
</dbReference>
<keyword evidence="5 10" id="KW-0812">Transmembrane</keyword>
<evidence type="ECO:0000313" key="13">
    <source>
        <dbReference type="Proteomes" id="UP001276659"/>
    </source>
</evidence>
<feature type="transmembrane region" description="Helical" evidence="10">
    <location>
        <begin position="194"/>
        <end position="215"/>
    </location>
</feature>
<feature type="transmembrane region" description="Helical" evidence="10">
    <location>
        <begin position="69"/>
        <end position="95"/>
    </location>
</feature>
<feature type="transmembrane region" description="Helical" evidence="10">
    <location>
        <begin position="536"/>
        <end position="555"/>
    </location>
</feature>
<dbReference type="CDD" id="cd17502">
    <property type="entry name" value="MFS_Azr1_MDR_like"/>
    <property type="match status" value="1"/>
</dbReference>
<dbReference type="SUPFAM" id="SSF103473">
    <property type="entry name" value="MFS general substrate transporter"/>
    <property type="match status" value="1"/>
</dbReference>
<evidence type="ECO:0000256" key="2">
    <source>
        <dbReference type="ARBA" id="ARBA00007520"/>
    </source>
</evidence>
<proteinExistence type="inferred from homology"/>
<feature type="transmembrane region" description="Helical" evidence="10">
    <location>
        <begin position="462"/>
        <end position="481"/>
    </location>
</feature>
<feature type="transmembrane region" description="Helical" evidence="10">
    <location>
        <begin position="335"/>
        <end position="356"/>
    </location>
</feature>
<dbReference type="PANTHER" id="PTHR23501">
    <property type="entry name" value="MAJOR FACILITATOR SUPERFAMILY"/>
    <property type="match status" value="1"/>
</dbReference>
<evidence type="ECO:0000256" key="5">
    <source>
        <dbReference type="ARBA" id="ARBA00022692"/>
    </source>
</evidence>
<reference evidence="12" key="1">
    <citation type="submission" date="2022-11" db="EMBL/GenBank/DDBJ databases">
        <title>Chromosomal genome sequence assembly and mating type (MAT) locus characterization of the leprose asexual lichenized fungus Lepraria neglecta (Nyl.) Erichsen.</title>
        <authorList>
            <person name="Allen J.L."/>
            <person name="Pfeffer B."/>
        </authorList>
    </citation>
    <scope>NUCLEOTIDE SEQUENCE</scope>
    <source>
        <strain evidence="12">Allen 5258</strain>
    </source>
</reference>
<dbReference type="FunFam" id="1.20.1250.20:FF:000489">
    <property type="entry name" value="MFS general substrate transporter"/>
    <property type="match status" value="1"/>
</dbReference>
<dbReference type="GO" id="GO:0022857">
    <property type="term" value="F:transmembrane transporter activity"/>
    <property type="evidence" value="ECO:0007669"/>
    <property type="project" value="InterPro"/>
</dbReference>
<evidence type="ECO:0000259" key="11">
    <source>
        <dbReference type="PROSITE" id="PS50850"/>
    </source>
</evidence>
<evidence type="ECO:0000256" key="10">
    <source>
        <dbReference type="SAM" id="Phobius"/>
    </source>
</evidence>
<dbReference type="Pfam" id="PF07690">
    <property type="entry name" value="MFS_1"/>
    <property type="match status" value="1"/>
</dbReference>
<dbReference type="FunFam" id="1.20.1720.10:FF:000012">
    <property type="entry name" value="MFS toxin efflux pump (AflT)"/>
    <property type="match status" value="1"/>
</dbReference>
<feature type="transmembrane region" description="Helical" evidence="10">
    <location>
        <begin position="268"/>
        <end position="286"/>
    </location>
</feature>
<feature type="transmembrane region" description="Helical" evidence="10">
    <location>
        <begin position="107"/>
        <end position="125"/>
    </location>
</feature>
<evidence type="ECO:0000256" key="4">
    <source>
        <dbReference type="ARBA" id="ARBA00022475"/>
    </source>
</evidence>
<organism evidence="12 13">
    <name type="scientific">Lepraria neglecta</name>
    <dbReference type="NCBI Taxonomy" id="209136"/>
    <lineage>
        <taxon>Eukaryota</taxon>
        <taxon>Fungi</taxon>
        <taxon>Dikarya</taxon>
        <taxon>Ascomycota</taxon>
        <taxon>Pezizomycotina</taxon>
        <taxon>Lecanoromycetes</taxon>
        <taxon>OSLEUM clade</taxon>
        <taxon>Lecanoromycetidae</taxon>
        <taxon>Lecanorales</taxon>
        <taxon>Lecanorineae</taxon>
        <taxon>Stereocaulaceae</taxon>
        <taxon>Lepraria</taxon>
    </lineage>
</organism>
<keyword evidence="8" id="KW-0325">Glycoprotein</keyword>
<dbReference type="Gene3D" id="1.20.1250.20">
    <property type="entry name" value="MFS general substrate transporter like domains"/>
    <property type="match status" value="1"/>
</dbReference>
<evidence type="ECO:0000256" key="3">
    <source>
        <dbReference type="ARBA" id="ARBA00022448"/>
    </source>
</evidence>
<gene>
    <name evidence="12" type="ORF">OEA41_004966</name>
</gene>
<keyword evidence="4" id="KW-1003">Cell membrane</keyword>
<evidence type="ECO:0000256" key="1">
    <source>
        <dbReference type="ARBA" id="ARBA00004651"/>
    </source>
</evidence>
<dbReference type="PROSITE" id="PS50850">
    <property type="entry name" value="MFS"/>
    <property type="match status" value="1"/>
</dbReference>
<feature type="transmembrane region" description="Helical" evidence="10">
    <location>
        <begin position="430"/>
        <end position="450"/>
    </location>
</feature>
<dbReference type="Gene3D" id="1.20.1720.10">
    <property type="entry name" value="Multidrug resistance protein D"/>
    <property type="match status" value="1"/>
</dbReference>
<keyword evidence="3" id="KW-0813">Transport</keyword>
<feature type="transmembrane region" description="Helical" evidence="10">
    <location>
        <begin position="298"/>
        <end position="315"/>
    </location>
</feature>
<dbReference type="Proteomes" id="UP001276659">
    <property type="component" value="Unassembled WGS sequence"/>
</dbReference>
<feature type="transmembrane region" description="Helical" evidence="10">
    <location>
        <begin position="162"/>
        <end position="187"/>
    </location>
</feature>
<accession>A0AAD9Z2X0</accession>
<evidence type="ECO:0000256" key="8">
    <source>
        <dbReference type="ARBA" id="ARBA00023180"/>
    </source>
</evidence>
<feature type="domain" description="Major facilitator superfamily (MFS) profile" evidence="11">
    <location>
        <begin position="72"/>
        <end position="560"/>
    </location>
</feature>
<keyword evidence="13" id="KW-1185">Reference proteome</keyword>
<feature type="transmembrane region" description="Helical" evidence="10">
    <location>
        <begin position="227"/>
        <end position="247"/>
    </location>
</feature>
<dbReference type="InterPro" id="IPR036259">
    <property type="entry name" value="MFS_trans_sf"/>
</dbReference>
<evidence type="ECO:0000256" key="9">
    <source>
        <dbReference type="SAM" id="MobiDB-lite"/>
    </source>
</evidence>
<comment type="caution">
    <text evidence="12">The sequence shown here is derived from an EMBL/GenBank/DDBJ whole genome shotgun (WGS) entry which is preliminary data.</text>
</comment>
<comment type="similarity">
    <text evidence="2">Belongs to the major facilitator superfamily. TCR/Tet family.</text>
</comment>
<dbReference type="GO" id="GO:0005886">
    <property type="term" value="C:plasma membrane"/>
    <property type="evidence" value="ECO:0007669"/>
    <property type="project" value="UniProtKB-SubCell"/>
</dbReference>
<dbReference type="InterPro" id="IPR020846">
    <property type="entry name" value="MFS_dom"/>
</dbReference>
<feature type="transmembrane region" description="Helical" evidence="10">
    <location>
        <begin position="376"/>
        <end position="393"/>
    </location>
</feature>
<dbReference type="InterPro" id="IPR011701">
    <property type="entry name" value="MFS"/>
</dbReference>
<keyword evidence="6 10" id="KW-1133">Transmembrane helix</keyword>
<protein>
    <recommendedName>
        <fullName evidence="11">Major facilitator superfamily (MFS) profile domain-containing protein</fullName>
    </recommendedName>
</protein>
<feature type="region of interest" description="Disordered" evidence="9">
    <location>
        <begin position="1"/>
        <end position="51"/>
    </location>
</feature>
<keyword evidence="7 10" id="KW-0472">Membrane</keyword>
<sequence>MTGPPSPGGSASGVSLPDKEMEIGSPVQGGSDPQSISRSKQENDSTENDNGMESLSRIATADYPHAFKLAFIVVALVLSIFLVALDMTIVATAIPRITDEFHSLNDVGWYGSAFFLTVASFQSTWGKAYKYYHLKPTFMVSIAIFEIGSLICGVAQNSVTLIIGRAIAGMGGAGIASGAYTIIAFAVPPTQRPAFTGILGATYGCASVIGPLLGGVFTSHATWRWCFYVNLPIGGASASVILFFFQAPAASKPVKADWKEKLLQMDPLGTLTIMAAVICYILALQWGGTTKAWNSSPVVGTLVGFVVFLIAFGLVEWKMGDRAVLQGKFLKQRAILVNLVYNFFFAGAFFAMLYYLPIYFQSVDGVSASESGIRNIPLVLGVSIFTVVSGGLITTYGVYVPFLLAGSALATIGAGLIYTLDIGSPSSHWIGYQALAGIGVGLSIQVPIIANQAFVSMSEISSITAITLFFQTIGGAFFVAAGQTAFTNRLLARVPVTAPAVKPSLVVATGATQLRSVFSEADLPGVLVAYMDGLKITFALAVALAGITLPIAMLARWRNVKPTAPVGAV</sequence>
<dbReference type="PANTHER" id="PTHR23501:SF177">
    <property type="entry name" value="MAJOR FACILITATOR SUPERFAMILY (MFS) PROFILE DOMAIN-CONTAINING PROTEIN-RELATED"/>
    <property type="match status" value="1"/>
</dbReference>
<evidence type="ECO:0000256" key="7">
    <source>
        <dbReference type="ARBA" id="ARBA00023136"/>
    </source>
</evidence>
<name>A0AAD9Z2X0_9LECA</name>
<dbReference type="AlphaFoldDB" id="A0AAD9Z2X0"/>
<dbReference type="FunFam" id="1.20.1250.20:FF:000196">
    <property type="entry name" value="MFS toxin efflux pump (AflT)"/>
    <property type="match status" value="1"/>
</dbReference>
<evidence type="ECO:0000313" key="12">
    <source>
        <dbReference type="EMBL" id="KAK3168518.1"/>
    </source>
</evidence>
<comment type="subcellular location">
    <subcellularLocation>
        <location evidence="1">Cell membrane</location>
        <topology evidence="1">Multi-pass membrane protein</topology>
    </subcellularLocation>
</comment>